<dbReference type="Gene3D" id="1.10.357.10">
    <property type="entry name" value="Tetracycline Repressor, domain 2"/>
    <property type="match status" value="1"/>
</dbReference>
<evidence type="ECO:0000259" key="5">
    <source>
        <dbReference type="PROSITE" id="PS50977"/>
    </source>
</evidence>
<keyword evidence="1" id="KW-0805">Transcription regulation</keyword>
<organism evidence="6 7">
    <name type="scientific">Cryptosporangium minutisporangium</name>
    <dbReference type="NCBI Taxonomy" id="113569"/>
    <lineage>
        <taxon>Bacteria</taxon>
        <taxon>Bacillati</taxon>
        <taxon>Actinomycetota</taxon>
        <taxon>Actinomycetes</taxon>
        <taxon>Cryptosporangiales</taxon>
        <taxon>Cryptosporangiaceae</taxon>
        <taxon>Cryptosporangium</taxon>
    </lineage>
</organism>
<comment type="caution">
    <text evidence="6">The sequence shown here is derived from an EMBL/GenBank/DDBJ whole genome shotgun (WGS) entry which is preliminary data.</text>
</comment>
<feature type="domain" description="HTH tetR-type" evidence="5">
    <location>
        <begin position="7"/>
        <end position="67"/>
    </location>
</feature>
<sequence length="192" mass="21382">MTTTWQTERRDRILLAAREALEEHEYESIQMRDVAQRAGVALGTLYRCFSSKEHLYAAVLAEWAAGTVAVAPDAHGTPEARFRARIHQVIAAYERRPQFYRAHVTLQSSADPNAHALLTEFGRTARASLATEVAVLGAVSADDAATMLWALITSRLSHAIYRGGSVDEIHRLADEFVDLLLPRLREEQVDEA</sequence>
<evidence type="ECO:0000313" key="7">
    <source>
        <dbReference type="Proteomes" id="UP001501676"/>
    </source>
</evidence>
<gene>
    <name evidence="6" type="primary">kstR_1</name>
    <name evidence="6" type="ORF">GCM10020369_04900</name>
</gene>
<dbReference type="Proteomes" id="UP001501676">
    <property type="component" value="Unassembled WGS sequence"/>
</dbReference>
<name>A0ABP6SQW6_9ACTN</name>
<dbReference type="InterPro" id="IPR009057">
    <property type="entry name" value="Homeodomain-like_sf"/>
</dbReference>
<dbReference type="SUPFAM" id="SSF48498">
    <property type="entry name" value="Tetracyclin repressor-like, C-terminal domain"/>
    <property type="match status" value="1"/>
</dbReference>
<evidence type="ECO:0000313" key="6">
    <source>
        <dbReference type="EMBL" id="GAA3382559.1"/>
    </source>
</evidence>
<dbReference type="SUPFAM" id="SSF46689">
    <property type="entry name" value="Homeodomain-like"/>
    <property type="match status" value="1"/>
</dbReference>
<keyword evidence="2 4" id="KW-0238">DNA-binding</keyword>
<dbReference type="PANTHER" id="PTHR30055:SF234">
    <property type="entry name" value="HTH-TYPE TRANSCRIPTIONAL REGULATOR BETI"/>
    <property type="match status" value="1"/>
</dbReference>
<evidence type="ECO:0000256" key="3">
    <source>
        <dbReference type="ARBA" id="ARBA00023163"/>
    </source>
</evidence>
<accession>A0ABP6SQW6</accession>
<evidence type="ECO:0000256" key="2">
    <source>
        <dbReference type="ARBA" id="ARBA00023125"/>
    </source>
</evidence>
<dbReference type="InterPro" id="IPR001647">
    <property type="entry name" value="HTH_TetR"/>
</dbReference>
<proteinExistence type="predicted"/>
<dbReference type="EMBL" id="BAAAYN010000003">
    <property type="protein sequence ID" value="GAA3382559.1"/>
    <property type="molecule type" value="Genomic_DNA"/>
</dbReference>
<dbReference type="PROSITE" id="PS50977">
    <property type="entry name" value="HTH_TETR_2"/>
    <property type="match status" value="1"/>
</dbReference>
<keyword evidence="3" id="KW-0804">Transcription</keyword>
<feature type="DNA-binding region" description="H-T-H motif" evidence="4">
    <location>
        <begin position="30"/>
        <end position="49"/>
    </location>
</feature>
<dbReference type="PANTHER" id="PTHR30055">
    <property type="entry name" value="HTH-TYPE TRANSCRIPTIONAL REGULATOR RUTR"/>
    <property type="match status" value="1"/>
</dbReference>
<reference evidence="7" key="1">
    <citation type="journal article" date="2019" name="Int. J. Syst. Evol. Microbiol.">
        <title>The Global Catalogue of Microorganisms (GCM) 10K type strain sequencing project: providing services to taxonomists for standard genome sequencing and annotation.</title>
        <authorList>
            <consortium name="The Broad Institute Genomics Platform"/>
            <consortium name="The Broad Institute Genome Sequencing Center for Infectious Disease"/>
            <person name="Wu L."/>
            <person name="Ma J."/>
        </authorList>
    </citation>
    <scope>NUCLEOTIDE SEQUENCE [LARGE SCALE GENOMIC DNA]</scope>
    <source>
        <strain evidence="7">JCM 9458</strain>
    </source>
</reference>
<evidence type="ECO:0000256" key="4">
    <source>
        <dbReference type="PROSITE-ProRule" id="PRU00335"/>
    </source>
</evidence>
<dbReference type="InterPro" id="IPR036271">
    <property type="entry name" value="Tet_transcr_reg_TetR-rel_C_sf"/>
</dbReference>
<protein>
    <submittedName>
        <fullName evidence="6">Cholesterol catabolism transcriptional regulator KstR</fullName>
    </submittedName>
</protein>
<dbReference type="Pfam" id="PF00440">
    <property type="entry name" value="TetR_N"/>
    <property type="match status" value="1"/>
</dbReference>
<keyword evidence="7" id="KW-1185">Reference proteome</keyword>
<dbReference type="PRINTS" id="PR00455">
    <property type="entry name" value="HTHTETR"/>
</dbReference>
<evidence type="ECO:0000256" key="1">
    <source>
        <dbReference type="ARBA" id="ARBA00023015"/>
    </source>
</evidence>
<dbReference type="InterPro" id="IPR050109">
    <property type="entry name" value="HTH-type_TetR-like_transc_reg"/>
</dbReference>
<dbReference type="RefSeq" id="WP_345726279.1">
    <property type="nucleotide sequence ID" value="NZ_BAAAYN010000003.1"/>
</dbReference>